<evidence type="ECO:0000256" key="2">
    <source>
        <dbReference type="SAM" id="Phobius"/>
    </source>
</evidence>
<dbReference type="Gene3D" id="1.20.1250.20">
    <property type="entry name" value="MFS general substrate transporter like domains"/>
    <property type="match status" value="2"/>
</dbReference>
<feature type="transmembrane region" description="Helical" evidence="2">
    <location>
        <begin position="148"/>
        <end position="171"/>
    </location>
</feature>
<comment type="subcellular location">
    <subcellularLocation>
        <location evidence="1">Cell membrane</location>
        <topology evidence="1">Multi-pass membrane protein</topology>
    </subcellularLocation>
</comment>
<dbReference type="EMBL" id="CP114509">
    <property type="protein sequence ID" value="WHS17487.1"/>
    <property type="molecule type" value="Genomic_DNA"/>
</dbReference>
<feature type="transmembrane region" description="Helical" evidence="2">
    <location>
        <begin position="340"/>
        <end position="359"/>
    </location>
</feature>
<dbReference type="RefSeq" id="WP_283473884.1">
    <property type="nucleotide sequence ID" value="NZ_CP114501.1"/>
</dbReference>
<feature type="transmembrane region" description="Helical" evidence="2">
    <location>
        <begin position="258"/>
        <end position="277"/>
    </location>
</feature>
<dbReference type="GO" id="GO:0005886">
    <property type="term" value="C:plasma membrane"/>
    <property type="evidence" value="ECO:0007669"/>
    <property type="project" value="UniProtKB-SubCell"/>
</dbReference>
<feature type="transmembrane region" description="Helical" evidence="2">
    <location>
        <begin position="125"/>
        <end position="142"/>
    </location>
</feature>
<evidence type="ECO:0000313" key="3">
    <source>
        <dbReference type="EMBL" id="WHS17487.1"/>
    </source>
</evidence>
<feature type="transmembrane region" description="Helical" evidence="2">
    <location>
        <begin position="283"/>
        <end position="301"/>
    </location>
</feature>
<feature type="transmembrane region" description="Helical" evidence="2">
    <location>
        <begin position="200"/>
        <end position="221"/>
    </location>
</feature>
<dbReference type="InterPro" id="IPR036259">
    <property type="entry name" value="MFS_trans_sf"/>
</dbReference>
<feature type="transmembrane region" description="Helical" evidence="2">
    <location>
        <begin position="313"/>
        <end position="334"/>
    </location>
</feature>
<keyword evidence="2" id="KW-0472">Membrane</keyword>
<dbReference type="InterPro" id="IPR011701">
    <property type="entry name" value="MFS"/>
</dbReference>
<gene>
    <name evidence="3" type="ORF">O2U02_08510</name>
</gene>
<organism evidence="3 4">
    <name type="scientific">Ligilactobacillus salivarius</name>
    <dbReference type="NCBI Taxonomy" id="1624"/>
    <lineage>
        <taxon>Bacteria</taxon>
        <taxon>Bacillati</taxon>
        <taxon>Bacillota</taxon>
        <taxon>Bacilli</taxon>
        <taxon>Lactobacillales</taxon>
        <taxon>Lactobacillaceae</taxon>
        <taxon>Ligilactobacillus</taxon>
    </lineage>
</organism>
<keyword evidence="2" id="KW-1133">Transmembrane helix</keyword>
<reference evidence="3 4" key="1">
    <citation type="submission" date="2022-12" db="EMBL/GenBank/DDBJ databases">
        <title>Assessment of beneficial effects and identification of host adaptation-associated genes of Ligilactobacillus salivarius isolated from Meles meles.</title>
        <authorList>
            <person name="Wang Y."/>
        </authorList>
    </citation>
    <scope>NUCLEOTIDE SEQUENCE [LARGE SCALE GENOMIC DNA]</scope>
    <source>
        <strain evidence="3 4">S35</strain>
    </source>
</reference>
<evidence type="ECO:0000256" key="1">
    <source>
        <dbReference type="ARBA" id="ARBA00004651"/>
    </source>
</evidence>
<dbReference type="Pfam" id="PF07690">
    <property type="entry name" value="MFS_1"/>
    <property type="match status" value="1"/>
</dbReference>
<dbReference type="AlphaFoldDB" id="A0ABD7YU33"/>
<dbReference type="Proteomes" id="UP001224533">
    <property type="component" value="Chromosome"/>
</dbReference>
<dbReference type="SUPFAM" id="SSF103473">
    <property type="entry name" value="MFS general substrate transporter"/>
    <property type="match status" value="1"/>
</dbReference>
<feature type="transmembrane region" description="Helical" evidence="2">
    <location>
        <begin position="90"/>
        <end position="113"/>
    </location>
</feature>
<dbReference type="PANTHER" id="PTHR23531">
    <property type="entry name" value="QUINOLENE RESISTANCE PROTEIN NORA"/>
    <property type="match status" value="1"/>
</dbReference>
<dbReference type="PANTHER" id="PTHR23531:SF1">
    <property type="entry name" value="QUINOLENE RESISTANCE PROTEIN NORA"/>
    <property type="match status" value="1"/>
</dbReference>
<accession>A0ABD7YU33</accession>
<proteinExistence type="predicted"/>
<sequence>MQQNNKVFTVTFIVNFIFSMLTALLSLIVYNINQNTHDVDYIMCSFIVSLILTRVSLVKIKTSPRKQIILGSFIFLVGCILLTVGDSSFIIVFIGALLFGVAVGFIPPALLTILTNGDNADMNIGIYNTIVAIASIFSPIIGEKLYGFNHFVLFIFWLSLSIFMTIISILIRDYNVSLNNSNKDIYNLRLVLANKEFKKAFSVLLFSSISYGSIVTYLPIYFKEIDISIGTYYFFFWSGYILVQFLKKIKVDDKMIPLSILGMFFGQIILIFFNINYIIHASAFIYGMGYGALFKIFYLKIANFSSKYDKNLTFSIIGLISYLGVGFAPIFLIPFNTGNWRFLFVGNLLYCLISLILFIKFERKK</sequence>
<feature type="transmembrane region" description="Helical" evidence="2">
    <location>
        <begin position="39"/>
        <end position="56"/>
    </location>
</feature>
<feature type="transmembrane region" description="Helical" evidence="2">
    <location>
        <begin position="227"/>
        <end position="246"/>
    </location>
</feature>
<evidence type="ECO:0000313" key="4">
    <source>
        <dbReference type="Proteomes" id="UP001224533"/>
    </source>
</evidence>
<name>A0ABD7YU33_9LACO</name>
<feature type="transmembrane region" description="Helical" evidence="2">
    <location>
        <begin position="12"/>
        <end position="33"/>
    </location>
</feature>
<dbReference type="InterPro" id="IPR052714">
    <property type="entry name" value="MFS_Exporter"/>
</dbReference>
<keyword evidence="2" id="KW-0812">Transmembrane</keyword>
<feature type="transmembrane region" description="Helical" evidence="2">
    <location>
        <begin position="68"/>
        <end position="84"/>
    </location>
</feature>
<protein>
    <submittedName>
        <fullName evidence="3">MFS transporter</fullName>
    </submittedName>
</protein>